<dbReference type="EMBL" id="GBXM01099351">
    <property type="protein sequence ID" value="JAH09226.1"/>
    <property type="molecule type" value="Transcribed_RNA"/>
</dbReference>
<protein>
    <submittedName>
        <fullName evidence="1">Uncharacterized protein</fullName>
    </submittedName>
</protein>
<dbReference type="AlphaFoldDB" id="A0A0E9PXA5"/>
<proteinExistence type="predicted"/>
<sequence>MCLAQVKGIIGKIRGGTKPEFCPRFSTCFEELTIEDPMRRYIKCAKHIKSEFL</sequence>
<name>A0A0E9PXA5_ANGAN</name>
<evidence type="ECO:0000313" key="1">
    <source>
        <dbReference type="EMBL" id="JAH09226.1"/>
    </source>
</evidence>
<reference evidence="1" key="2">
    <citation type="journal article" date="2015" name="Fish Shellfish Immunol.">
        <title>Early steps in the European eel (Anguilla anguilla)-Vibrio vulnificus interaction in the gills: Role of the RtxA13 toxin.</title>
        <authorList>
            <person name="Callol A."/>
            <person name="Pajuelo D."/>
            <person name="Ebbesson L."/>
            <person name="Teles M."/>
            <person name="MacKenzie S."/>
            <person name="Amaro C."/>
        </authorList>
    </citation>
    <scope>NUCLEOTIDE SEQUENCE</scope>
</reference>
<organism evidence="1">
    <name type="scientific">Anguilla anguilla</name>
    <name type="common">European freshwater eel</name>
    <name type="synonym">Muraena anguilla</name>
    <dbReference type="NCBI Taxonomy" id="7936"/>
    <lineage>
        <taxon>Eukaryota</taxon>
        <taxon>Metazoa</taxon>
        <taxon>Chordata</taxon>
        <taxon>Craniata</taxon>
        <taxon>Vertebrata</taxon>
        <taxon>Euteleostomi</taxon>
        <taxon>Actinopterygii</taxon>
        <taxon>Neopterygii</taxon>
        <taxon>Teleostei</taxon>
        <taxon>Anguilliformes</taxon>
        <taxon>Anguillidae</taxon>
        <taxon>Anguilla</taxon>
    </lineage>
</organism>
<accession>A0A0E9PXA5</accession>
<reference evidence="1" key="1">
    <citation type="submission" date="2014-11" db="EMBL/GenBank/DDBJ databases">
        <authorList>
            <person name="Amaro Gonzalez C."/>
        </authorList>
    </citation>
    <scope>NUCLEOTIDE SEQUENCE</scope>
</reference>